<dbReference type="Pfam" id="PF00078">
    <property type="entry name" value="RVT_1"/>
    <property type="match status" value="1"/>
</dbReference>
<dbReference type="Proteomes" id="UP001152320">
    <property type="component" value="Chromosome 4"/>
</dbReference>
<keyword evidence="3" id="KW-0695">RNA-directed DNA polymerase</keyword>
<evidence type="ECO:0000313" key="4">
    <source>
        <dbReference type="Proteomes" id="UP001152320"/>
    </source>
</evidence>
<sequence>MLIVLLVIPPISPLLTSSPATNKSRPERRPHSKPIRSNLKVLVINFQGLRNKVADLNACIDENNPDVIIGTETHLNSSVTSNELFPSNYTVFRKDRNYGQSKGGVLIATKNDLLATYRPDLDSDCEVVWVSLEIQGAKQILIGSFYRSHKYGNSTDYLDQLRASLRSASKNKNGQIYLAGDFNLPDIDWSSRSVQPGSQYLDLSKCMLDICNEFGLDQMVSEPTRVNNILDIFLTTNPTLVDRSTLIPGISDHDGIPMIMISTRPKISSKERPRKVYSFHKADIHGIKLSFNTQKANILNEQFKKVFTRENDILPPVDSNTIPTMPDIEVSLEGVVKLLKELNPNKASGPDGIPAHILKLAAEEVAPALCSIFQKSLDTGVLPSSWLCANISPVFKKGDRSLASNYRPVSLTSICCKVLEHIIHSQIMGHFDNYSVITNRQHGFRQRHSCESQLILTTNDLVQSLDHRSQTDMIIMDFSKAFHTVPHNRLLCKLQNYGIKSHTLTWISNFLKLRKQRVVVGGDFSDWVDVISGVPQGTVLGPLLFLVYINDLPDNISSEVRLFADDCVIYRQIKNNLDQVQLQKDLNNLSEWQNKWQMHFNTKMCFSMRITHSRNPKLFHYTLDKDILESTASHTYLGVDISNNLTWNRHVNHITSSANRSLAFIRRNLYSCPRSVKANAYLTLVMQAFIGVFIFRDPYTVSLSNKVEQIQRRAARFVCTDYSPHSSVTEMLKDLGWDSLKVRRTVNRLAIFHKARLGLLALPMNNLQPVRRPYRHNHSNSFLHIPTNKDCYKYSFFPRTVRDWNLLPQNITDLEDPKQFKSAALRILRRDD</sequence>
<dbReference type="Pfam" id="PF14529">
    <property type="entry name" value="Exo_endo_phos_2"/>
    <property type="match status" value="1"/>
</dbReference>
<dbReference type="GO" id="GO:0007508">
    <property type="term" value="P:larval heart development"/>
    <property type="evidence" value="ECO:0007669"/>
    <property type="project" value="TreeGrafter"/>
</dbReference>
<dbReference type="PROSITE" id="PS50878">
    <property type="entry name" value="RT_POL"/>
    <property type="match status" value="1"/>
</dbReference>
<feature type="chain" id="PRO_5040502074" evidence="1">
    <location>
        <begin position="17"/>
        <end position="832"/>
    </location>
</feature>
<keyword evidence="3" id="KW-0808">Transferase</keyword>
<dbReference type="InterPro" id="IPR036691">
    <property type="entry name" value="Endo/exonu/phosph_ase_sf"/>
</dbReference>
<dbReference type="AlphaFoldDB" id="A0A9Q1HF43"/>
<feature type="domain" description="Reverse transcriptase" evidence="2">
    <location>
        <begin position="375"/>
        <end position="641"/>
    </location>
</feature>
<dbReference type="OrthoDB" id="10056483at2759"/>
<keyword evidence="1" id="KW-0732">Signal</keyword>
<dbReference type="GO" id="GO:0061343">
    <property type="term" value="P:cell adhesion involved in heart morphogenesis"/>
    <property type="evidence" value="ECO:0007669"/>
    <property type="project" value="TreeGrafter"/>
</dbReference>
<evidence type="ECO:0000256" key="1">
    <source>
        <dbReference type="SAM" id="SignalP"/>
    </source>
</evidence>
<dbReference type="InterPro" id="IPR005135">
    <property type="entry name" value="Endo/exonuclease/phosphatase"/>
</dbReference>
<evidence type="ECO:0000259" key="2">
    <source>
        <dbReference type="PROSITE" id="PS50878"/>
    </source>
</evidence>
<dbReference type="SUPFAM" id="SSF56672">
    <property type="entry name" value="DNA/RNA polymerases"/>
    <property type="match status" value="1"/>
</dbReference>
<organism evidence="3 4">
    <name type="scientific">Holothuria leucospilota</name>
    <name type="common">Black long sea cucumber</name>
    <name type="synonym">Mertensiothuria leucospilota</name>
    <dbReference type="NCBI Taxonomy" id="206669"/>
    <lineage>
        <taxon>Eukaryota</taxon>
        <taxon>Metazoa</taxon>
        <taxon>Echinodermata</taxon>
        <taxon>Eleutherozoa</taxon>
        <taxon>Echinozoa</taxon>
        <taxon>Holothuroidea</taxon>
        <taxon>Aspidochirotacea</taxon>
        <taxon>Aspidochirotida</taxon>
        <taxon>Holothuriidae</taxon>
        <taxon>Holothuria</taxon>
    </lineage>
</organism>
<dbReference type="Gene3D" id="3.60.10.10">
    <property type="entry name" value="Endonuclease/exonuclease/phosphatase"/>
    <property type="match status" value="1"/>
</dbReference>
<dbReference type="CDD" id="cd01650">
    <property type="entry name" value="RT_nLTR_like"/>
    <property type="match status" value="1"/>
</dbReference>
<dbReference type="PANTHER" id="PTHR33395:SF22">
    <property type="entry name" value="REVERSE TRANSCRIPTASE DOMAIN-CONTAINING PROTEIN"/>
    <property type="match status" value="1"/>
</dbReference>
<accession>A0A9Q1HF43</accession>
<dbReference type="GO" id="GO:0031012">
    <property type="term" value="C:extracellular matrix"/>
    <property type="evidence" value="ECO:0007669"/>
    <property type="project" value="TreeGrafter"/>
</dbReference>
<protein>
    <submittedName>
        <fullName evidence="3">RNA-directed DNA polymerase from mobile element jockey</fullName>
    </submittedName>
</protein>
<keyword evidence="3" id="KW-0548">Nucleotidyltransferase</keyword>
<evidence type="ECO:0000313" key="3">
    <source>
        <dbReference type="EMBL" id="KAJ8042793.1"/>
    </source>
</evidence>
<reference evidence="3" key="1">
    <citation type="submission" date="2021-10" db="EMBL/GenBank/DDBJ databases">
        <title>Tropical sea cucumber genome reveals ecological adaptation and Cuvierian tubules defense mechanism.</title>
        <authorList>
            <person name="Chen T."/>
        </authorList>
    </citation>
    <scope>NUCLEOTIDE SEQUENCE</scope>
    <source>
        <strain evidence="3">Nanhai2018</strain>
        <tissue evidence="3">Muscle</tissue>
    </source>
</reference>
<feature type="signal peptide" evidence="1">
    <location>
        <begin position="1"/>
        <end position="16"/>
    </location>
</feature>
<dbReference type="GO" id="GO:0003964">
    <property type="term" value="F:RNA-directed DNA polymerase activity"/>
    <property type="evidence" value="ECO:0007669"/>
    <property type="project" value="UniProtKB-KW"/>
</dbReference>
<comment type="caution">
    <text evidence="3">The sequence shown here is derived from an EMBL/GenBank/DDBJ whole genome shotgun (WGS) entry which is preliminary data.</text>
</comment>
<gene>
    <name evidence="3" type="ORF">HOLleu_09650</name>
</gene>
<dbReference type="SUPFAM" id="SSF56219">
    <property type="entry name" value="DNase I-like"/>
    <property type="match status" value="1"/>
</dbReference>
<name>A0A9Q1HF43_HOLLE</name>
<dbReference type="InterPro" id="IPR000477">
    <property type="entry name" value="RT_dom"/>
</dbReference>
<proteinExistence type="predicted"/>
<keyword evidence="4" id="KW-1185">Reference proteome</keyword>
<dbReference type="PANTHER" id="PTHR33395">
    <property type="entry name" value="TRANSCRIPTASE, PUTATIVE-RELATED-RELATED"/>
    <property type="match status" value="1"/>
</dbReference>
<dbReference type="EMBL" id="JAIZAY010000004">
    <property type="protein sequence ID" value="KAJ8042793.1"/>
    <property type="molecule type" value="Genomic_DNA"/>
</dbReference>
<dbReference type="InterPro" id="IPR043502">
    <property type="entry name" value="DNA/RNA_pol_sf"/>
</dbReference>